<dbReference type="InterPro" id="IPR012340">
    <property type="entry name" value="NA-bd_OB-fold"/>
</dbReference>
<keyword evidence="5 12" id="KW-0347">Helicase</keyword>
<evidence type="ECO:0000256" key="1">
    <source>
        <dbReference type="ARBA" id="ARBA00004123"/>
    </source>
</evidence>
<dbReference type="SMART" id="SM00382">
    <property type="entry name" value="AAA"/>
    <property type="match status" value="1"/>
</dbReference>
<dbReference type="Gene3D" id="2.40.50.140">
    <property type="entry name" value="Nucleic acid-binding proteins"/>
    <property type="match status" value="1"/>
</dbReference>
<dbReference type="Gene3D" id="2.20.28.10">
    <property type="match status" value="1"/>
</dbReference>
<evidence type="ECO:0000256" key="12">
    <source>
        <dbReference type="RuleBase" id="RU365012"/>
    </source>
</evidence>
<dbReference type="GO" id="GO:0006270">
    <property type="term" value="P:DNA replication initiation"/>
    <property type="evidence" value="ECO:0007669"/>
    <property type="project" value="InterPro"/>
</dbReference>
<gene>
    <name evidence="12" type="primary">MCM7</name>
    <name evidence="15" type="ORF">D9619_005457</name>
</gene>
<dbReference type="Pfam" id="PF17207">
    <property type="entry name" value="MCM_OB"/>
    <property type="match status" value="1"/>
</dbReference>
<keyword evidence="4 12" id="KW-0378">Hydrolase</keyword>
<dbReference type="InterPro" id="IPR027417">
    <property type="entry name" value="P-loop_NTPase"/>
</dbReference>
<dbReference type="Pfam" id="PF14551">
    <property type="entry name" value="MCM_N"/>
    <property type="match status" value="1"/>
</dbReference>
<dbReference type="PRINTS" id="PR01657">
    <property type="entry name" value="MCMFAMILY"/>
</dbReference>
<protein>
    <recommendedName>
        <fullName evidence="12">DNA replication licensing factor MCM7</fullName>
        <ecNumber evidence="12">3.6.4.12</ecNumber>
    </recommendedName>
</protein>
<dbReference type="PROSITE" id="PS50051">
    <property type="entry name" value="MCM_2"/>
    <property type="match status" value="1"/>
</dbReference>
<evidence type="ECO:0000256" key="8">
    <source>
        <dbReference type="ARBA" id="ARBA00023242"/>
    </source>
</evidence>
<dbReference type="GO" id="GO:0000727">
    <property type="term" value="P:double-strand break repair via break-induced replication"/>
    <property type="evidence" value="ECO:0007669"/>
    <property type="project" value="TreeGrafter"/>
</dbReference>
<evidence type="ECO:0000256" key="9">
    <source>
        <dbReference type="ARBA" id="ARBA00023306"/>
    </source>
</evidence>
<dbReference type="InterPro" id="IPR031327">
    <property type="entry name" value="MCM"/>
</dbReference>
<dbReference type="PROSITE" id="PS00847">
    <property type="entry name" value="MCM_1"/>
    <property type="match status" value="1"/>
</dbReference>
<comment type="function">
    <text evidence="12">Acts as component of the MCM2-7 complex (MCM complex) which is the replicative helicase essential for 'once per cell cycle' DNA replication initiation and elongation in eukaryotic cells. The active ATPase sites in the MCM2-7 ring are formed through the interaction surfaces of two neighboring subunits such that a critical structure of a conserved arginine finger motif is provided in trans relative to the ATP-binding site of the Walker A box of the adjacent subunit. The six ATPase active sites, however, are likely to contribute differentially to the complex helicase activity.</text>
</comment>
<dbReference type="GO" id="GO:0042555">
    <property type="term" value="C:MCM complex"/>
    <property type="evidence" value="ECO:0007669"/>
    <property type="project" value="InterPro"/>
</dbReference>
<evidence type="ECO:0000256" key="11">
    <source>
        <dbReference type="RuleBase" id="RU004070"/>
    </source>
</evidence>
<sequence>MSLPVINVDIKYDEEKERISDFLSKFKGSQEKNLEDDFADIGIDDVDQDAGLETRSHKYMKQLQRIANREQQMIVIDLEDVLKHEKTINELVSRIRNNTRRYVDLFSEVADKLMPQPTKDITEMDEVLDVILHQRRERNQSLENGQDGFPPHLLRRYELYFKPLTSDIPIAVREVKGVSLGRLITVRGIVTRVSEVKPLLQVNAYTCDVCGSETFQEISNKTFSPIYDCENKDECKKNGIHGSLHMQTRACRFTPFQEVKIQEMPDQVPVGHIPRSMTVHVNGTLTRLMNPGDIVHLGGIFLPIPYTGFQAIRAGLLTDTYLEVHHIHQLKKQYNEMEVTPAIELKLRELQSDPALYEKLAQSIAPEIYGHTDVKKALLLLLVGGVTKITGDGMKIRGDINICLMGDPGVAKSQLLKYISKIAPRGVYTTGKGSSGVGLTAAVMRDPVTDEMVLEGGALVLADNGICCIDEFDKMEESDRTAIHEVMEQQTISINKAGISTTLNARTSILAAANPLYGRYNPKVSPVENINLPAALLSRFDLLFLILDKPTRDGDERLASHVTYVHMHNSHPALDFEVIEPTIMRHYIAHARQKRPTVPKEVSAYVVDSYVRLRKVSKDDEEQNKSHTYTSTRTLLGILRISQALARLRCGDVVEHADVDEALRLMECSKESLLDDEDREVETDKSTQSRIFRLIKEMASGNQGKRPKAPKRLGRGPGGERDMDVDESDDDDTNVVTMVDIRSRILAAGYTEAQLMETISQYEDLDVLVRIAGGSKIQFN</sequence>
<dbReference type="GO" id="GO:0016787">
    <property type="term" value="F:hydrolase activity"/>
    <property type="evidence" value="ECO:0007669"/>
    <property type="project" value="UniProtKB-KW"/>
</dbReference>
<keyword evidence="9 12" id="KW-0131">Cell cycle</keyword>
<dbReference type="SMART" id="SM00350">
    <property type="entry name" value="MCM"/>
    <property type="match status" value="1"/>
</dbReference>
<keyword evidence="2 12" id="KW-0235">DNA replication</keyword>
<evidence type="ECO:0000313" key="15">
    <source>
        <dbReference type="EMBL" id="KAF5330884.1"/>
    </source>
</evidence>
<comment type="caution">
    <text evidence="15">The sequence shown here is derived from an EMBL/GenBank/DDBJ whole genome shotgun (WGS) entry which is preliminary data.</text>
</comment>
<dbReference type="CDD" id="cd17758">
    <property type="entry name" value="MCM7"/>
    <property type="match status" value="1"/>
</dbReference>
<proteinExistence type="inferred from homology"/>
<evidence type="ECO:0000256" key="10">
    <source>
        <dbReference type="ARBA" id="ARBA00048432"/>
    </source>
</evidence>
<dbReference type="GO" id="GO:0005656">
    <property type="term" value="C:nuclear pre-replicative complex"/>
    <property type="evidence" value="ECO:0007669"/>
    <property type="project" value="UniProtKB-ARBA"/>
</dbReference>
<dbReference type="EC" id="3.6.4.12" evidence="12"/>
<reference evidence="15 16" key="1">
    <citation type="journal article" date="2020" name="ISME J.">
        <title>Uncovering the hidden diversity of litter-decomposition mechanisms in mushroom-forming fungi.</title>
        <authorList>
            <person name="Floudas D."/>
            <person name="Bentzer J."/>
            <person name="Ahren D."/>
            <person name="Johansson T."/>
            <person name="Persson P."/>
            <person name="Tunlid A."/>
        </authorList>
    </citation>
    <scope>NUCLEOTIDE SEQUENCE [LARGE SCALE GENOMIC DNA]</scope>
    <source>
        <strain evidence="15 16">CBS 101986</strain>
    </source>
</reference>
<dbReference type="GO" id="GO:0031261">
    <property type="term" value="C:DNA replication preinitiation complex"/>
    <property type="evidence" value="ECO:0007669"/>
    <property type="project" value="UniProtKB-ARBA"/>
</dbReference>
<dbReference type="PANTHER" id="PTHR11630:SF26">
    <property type="entry name" value="DNA REPLICATION LICENSING FACTOR MCM7"/>
    <property type="match status" value="1"/>
</dbReference>
<dbReference type="GO" id="GO:0043596">
    <property type="term" value="C:nuclear replication fork"/>
    <property type="evidence" value="ECO:0007669"/>
    <property type="project" value="UniProtKB-ARBA"/>
</dbReference>
<dbReference type="SUPFAM" id="SSF50249">
    <property type="entry name" value="Nucleic acid-binding proteins"/>
    <property type="match status" value="1"/>
</dbReference>
<keyword evidence="3 11" id="KW-0547">Nucleotide-binding</keyword>
<keyword evidence="7 11" id="KW-0238">DNA-binding</keyword>
<dbReference type="FunFam" id="2.20.28.10:FF:000004">
    <property type="entry name" value="DNA replication licensing factor MCM7"/>
    <property type="match status" value="1"/>
</dbReference>
<dbReference type="InterPro" id="IPR033762">
    <property type="entry name" value="MCM_OB"/>
</dbReference>
<dbReference type="Gene3D" id="3.30.1640.10">
    <property type="entry name" value="mini-chromosome maintenance (MCM) complex, chain A, domain 1"/>
    <property type="match status" value="1"/>
</dbReference>
<dbReference type="GO" id="GO:0003697">
    <property type="term" value="F:single-stranded DNA binding"/>
    <property type="evidence" value="ECO:0007669"/>
    <property type="project" value="TreeGrafter"/>
</dbReference>
<dbReference type="OrthoDB" id="3207464at2759"/>
<dbReference type="GO" id="GO:0017116">
    <property type="term" value="F:single-stranded DNA helicase activity"/>
    <property type="evidence" value="ECO:0007669"/>
    <property type="project" value="TreeGrafter"/>
</dbReference>
<evidence type="ECO:0000256" key="3">
    <source>
        <dbReference type="ARBA" id="ARBA00022741"/>
    </source>
</evidence>
<dbReference type="AlphaFoldDB" id="A0A8H5FBL7"/>
<dbReference type="PANTHER" id="PTHR11630">
    <property type="entry name" value="DNA REPLICATION LICENSING FACTOR MCM FAMILY MEMBER"/>
    <property type="match status" value="1"/>
</dbReference>
<comment type="subcellular location">
    <subcellularLocation>
        <location evidence="1 12">Nucleus</location>
    </subcellularLocation>
</comment>
<evidence type="ECO:0000256" key="5">
    <source>
        <dbReference type="ARBA" id="ARBA00022806"/>
    </source>
</evidence>
<dbReference type="Pfam" id="PF24901">
    <property type="entry name" value="WHD_MCM7"/>
    <property type="match status" value="1"/>
</dbReference>
<dbReference type="InterPro" id="IPR008050">
    <property type="entry name" value="MCM7"/>
</dbReference>
<dbReference type="InterPro" id="IPR001208">
    <property type="entry name" value="MCM_dom"/>
</dbReference>
<evidence type="ECO:0000256" key="4">
    <source>
        <dbReference type="ARBA" id="ARBA00022801"/>
    </source>
</evidence>
<keyword evidence="6 11" id="KW-0067">ATP-binding</keyword>
<evidence type="ECO:0000256" key="6">
    <source>
        <dbReference type="ARBA" id="ARBA00022840"/>
    </source>
</evidence>
<accession>A0A8H5FBL7</accession>
<evidence type="ECO:0000256" key="7">
    <source>
        <dbReference type="ARBA" id="ARBA00023125"/>
    </source>
</evidence>
<dbReference type="Pfam" id="PF00493">
    <property type="entry name" value="MCM"/>
    <property type="match status" value="1"/>
</dbReference>
<dbReference type="Gene3D" id="3.40.50.300">
    <property type="entry name" value="P-loop containing nucleotide triphosphate hydrolases"/>
    <property type="match status" value="1"/>
</dbReference>
<dbReference type="EMBL" id="JAACJJ010000001">
    <property type="protein sequence ID" value="KAF5330884.1"/>
    <property type="molecule type" value="Genomic_DNA"/>
</dbReference>
<dbReference type="InterPro" id="IPR041562">
    <property type="entry name" value="MCM_lid"/>
</dbReference>
<dbReference type="GO" id="GO:0006279">
    <property type="term" value="P:premeiotic DNA replication"/>
    <property type="evidence" value="ECO:0007669"/>
    <property type="project" value="UniProtKB-ARBA"/>
</dbReference>
<feature type="compositionally biased region" description="Basic residues" evidence="13">
    <location>
        <begin position="705"/>
        <end position="714"/>
    </location>
</feature>
<evidence type="ECO:0000313" key="16">
    <source>
        <dbReference type="Proteomes" id="UP000567179"/>
    </source>
</evidence>
<dbReference type="SUPFAM" id="SSF52540">
    <property type="entry name" value="P-loop containing nucleoside triphosphate hydrolases"/>
    <property type="match status" value="1"/>
</dbReference>
<dbReference type="GO" id="GO:0005524">
    <property type="term" value="F:ATP binding"/>
    <property type="evidence" value="ECO:0007669"/>
    <property type="project" value="UniProtKB-KW"/>
</dbReference>
<name>A0A8H5FBL7_9AGAR</name>
<dbReference type="GO" id="GO:0097373">
    <property type="term" value="C:MCM core complex"/>
    <property type="evidence" value="ECO:0007669"/>
    <property type="project" value="UniProtKB-ARBA"/>
</dbReference>
<dbReference type="InterPro" id="IPR027925">
    <property type="entry name" value="MCM_N"/>
</dbReference>
<dbReference type="FunFam" id="3.40.50.300:FF:000288">
    <property type="entry name" value="DNA replication licensing factor MCM7"/>
    <property type="match status" value="1"/>
</dbReference>
<evidence type="ECO:0000256" key="2">
    <source>
        <dbReference type="ARBA" id="ARBA00022705"/>
    </source>
</evidence>
<feature type="region of interest" description="Disordered" evidence="13">
    <location>
        <begin position="699"/>
        <end position="731"/>
    </location>
</feature>
<feature type="domain" description="MCM C-terminal AAA(+) ATPase" evidence="14">
    <location>
        <begin position="356"/>
        <end position="562"/>
    </location>
</feature>
<comment type="similarity">
    <text evidence="11">Belongs to the MCM family.</text>
</comment>
<dbReference type="InterPro" id="IPR003593">
    <property type="entry name" value="AAA+_ATPase"/>
</dbReference>
<dbReference type="Pfam" id="PF17855">
    <property type="entry name" value="MCM_lid"/>
    <property type="match status" value="1"/>
</dbReference>
<organism evidence="15 16">
    <name type="scientific">Psilocybe cf. subviscida</name>
    <dbReference type="NCBI Taxonomy" id="2480587"/>
    <lineage>
        <taxon>Eukaryota</taxon>
        <taxon>Fungi</taxon>
        <taxon>Dikarya</taxon>
        <taxon>Basidiomycota</taxon>
        <taxon>Agaricomycotina</taxon>
        <taxon>Agaricomycetes</taxon>
        <taxon>Agaricomycetidae</taxon>
        <taxon>Agaricales</taxon>
        <taxon>Agaricineae</taxon>
        <taxon>Strophariaceae</taxon>
        <taxon>Psilocybe</taxon>
    </lineage>
</organism>
<evidence type="ECO:0000259" key="14">
    <source>
        <dbReference type="PROSITE" id="PS50051"/>
    </source>
</evidence>
<keyword evidence="8 12" id="KW-0539">Nucleus</keyword>
<dbReference type="PRINTS" id="PR01663">
    <property type="entry name" value="MCMPROTEIN7"/>
</dbReference>
<dbReference type="GO" id="GO:0006271">
    <property type="term" value="P:DNA strand elongation involved in DNA replication"/>
    <property type="evidence" value="ECO:0007669"/>
    <property type="project" value="TreeGrafter"/>
</dbReference>
<dbReference type="InterPro" id="IPR018525">
    <property type="entry name" value="MCM_CS"/>
</dbReference>
<comment type="catalytic activity">
    <reaction evidence="10">
        <text>ATP + H2O = ADP + phosphate + H(+)</text>
        <dbReference type="Rhea" id="RHEA:13065"/>
        <dbReference type="ChEBI" id="CHEBI:15377"/>
        <dbReference type="ChEBI" id="CHEBI:15378"/>
        <dbReference type="ChEBI" id="CHEBI:30616"/>
        <dbReference type="ChEBI" id="CHEBI:43474"/>
        <dbReference type="ChEBI" id="CHEBI:456216"/>
        <dbReference type="EC" id="3.6.4.12"/>
    </reaction>
    <physiologicalReaction direction="left-to-right" evidence="10">
        <dbReference type="Rhea" id="RHEA:13066"/>
    </physiologicalReaction>
</comment>
<evidence type="ECO:0000256" key="13">
    <source>
        <dbReference type="SAM" id="MobiDB-lite"/>
    </source>
</evidence>
<keyword evidence="16" id="KW-1185">Reference proteome</keyword>
<dbReference type="Proteomes" id="UP000567179">
    <property type="component" value="Unassembled WGS sequence"/>
</dbReference>